<sequence length="287" mass="31333">MGELLDRAEWHLTGGLRAERNRLAAPLSTSDGEVELEFPVRSLAVGEVLEVGRELMYVWRADPDLPQPVAEVERGFRGSPVESHFEAATVRRNPRAPRHVLWDSMLRELRELSGTGLLGFEATTKALSGDESVVTLEPEGNHAVLGVYDVRPVSGKEARIGWRVIRKPDPDEHGSGAVVRVWGAEGKSVRIIYTRGFSEFTSESDDVQAVCGVPDYAEEVLEVGAARRVPPGVMGELLQRDTARGPRDAQEMQAGGFFRQQVDGLYRRAVSDALAAQAAAFPPGKAP</sequence>
<organism evidence="1 2">
    <name type="scientific">Egibacter rhizosphaerae</name>
    <dbReference type="NCBI Taxonomy" id="1670831"/>
    <lineage>
        <taxon>Bacteria</taxon>
        <taxon>Bacillati</taxon>
        <taxon>Actinomycetota</taxon>
        <taxon>Nitriliruptoria</taxon>
        <taxon>Egibacterales</taxon>
        <taxon>Egibacteraceae</taxon>
        <taxon>Egibacter</taxon>
    </lineage>
</organism>
<gene>
    <name evidence="1" type="ORF">ER308_07205</name>
</gene>
<protein>
    <submittedName>
        <fullName evidence="1">Uncharacterized protein</fullName>
    </submittedName>
</protein>
<keyword evidence="2" id="KW-1185">Reference proteome</keyword>
<proteinExistence type="predicted"/>
<name>A0A411YDQ2_9ACTN</name>
<dbReference type="RefSeq" id="WP_131154350.1">
    <property type="nucleotide sequence ID" value="NZ_CP036402.1"/>
</dbReference>
<evidence type="ECO:0000313" key="1">
    <source>
        <dbReference type="EMBL" id="QBI19353.1"/>
    </source>
</evidence>
<dbReference type="Proteomes" id="UP000291469">
    <property type="component" value="Chromosome"/>
</dbReference>
<evidence type="ECO:0000313" key="2">
    <source>
        <dbReference type="Proteomes" id="UP000291469"/>
    </source>
</evidence>
<dbReference type="AlphaFoldDB" id="A0A411YDQ2"/>
<dbReference type="KEGG" id="erz:ER308_07205"/>
<dbReference type="EMBL" id="CP036402">
    <property type="protein sequence ID" value="QBI19353.1"/>
    <property type="molecule type" value="Genomic_DNA"/>
</dbReference>
<reference evidence="1 2" key="1">
    <citation type="submission" date="2019-01" db="EMBL/GenBank/DDBJ databases">
        <title>Egibacter rhizosphaerae EGI 80759T.</title>
        <authorList>
            <person name="Chen D.-D."/>
            <person name="Tian Y."/>
            <person name="Jiao J.-Y."/>
            <person name="Zhang X.-T."/>
            <person name="Zhang Y.-G."/>
            <person name="Zhang Y."/>
            <person name="Xiao M."/>
            <person name="Shu W.-S."/>
            <person name="Li W.-J."/>
        </authorList>
    </citation>
    <scope>NUCLEOTIDE SEQUENCE [LARGE SCALE GENOMIC DNA]</scope>
    <source>
        <strain evidence="1 2">EGI 80759</strain>
    </source>
</reference>
<accession>A0A411YDQ2</accession>